<dbReference type="HAMAP" id="MF_00284">
    <property type="entry name" value="Phe_tRNA_synth_beta2"/>
    <property type="match status" value="1"/>
</dbReference>
<keyword evidence="11 12" id="KW-0030">Aminoacyl-tRNA synthetase</keyword>
<feature type="binding site" evidence="12">
    <location>
        <position position="322"/>
    </location>
    <ligand>
        <name>Mg(2+)</name>
        <dbReference type="ChEBI" id="CHEBI:18420"/>
        <note>shared with alpha subunit</note>
    </ligand>
</feature>
<dbReference type="EMBL" id="DSYZ01000043">
    <property type="protein sequence ID" value="HGT82451.1"/>
    <property type="molecule type" value="Genomic_DNA"/>
</dbReference>
<dbReference type="Gene3D" id="3.50.40.10">
    <property type="entry name" value="Phenylalanyl-trna Synthetase, Chain B, domain 3"/>
    <property type="match status" value="1"/>
</dbReference>
<comment type="subcellular location">
    <subcellularLocation>
        <location evidence="2 12">Cytoplasm</location>
    </subcellularLocation>
</comment>
<dbReference type="Gene3D" id="3.30.930.10">
    <property type="entry name" value="Bira Bifunctional Protein, Domain 2"/>
    <property type="match status" value="1"/>
</dbReference>
<evidence type="ECO:0000313" key="14">
    <source>
        <dbReference type="EMBL" id="HGT82451.1"/>
    </source>
</evidence>
<feature type="domain" description="B5" evidence="13">
    <location>
        <begin position="269"/>
        <end position="344"/>
    </location>
</feature>
<name>A0A7J3M0N5_ARCFL</name>
<gene>
    <name evidence="12" type="primary">pheT</name>
    <name evidence="14" type="ORF">ENT52_01820</name>
</gene>
<reference evidence="14" key="1">
    <citation type="journal article" date="2020" name="mSystems">
        <title>Genome- and Community-Level Interaction Insights into Carbon Utilization and Element Cycling Functions of Hydrothermarchaeota in Hydrothermal Sediment.</title>
        <authorList>
            <person name="Zhou Z."/>
            <person name="Liu Y."/>
            <person name="Xu W."/>
            <person name="Pan J."/>
            <person name="Luo Z.H."/>
            <person name="Li M."/>
        </authorList>
    </citation>
    <scope>NUCLEOTIDE SEQUENCE [LARGE SCALE GENOMIC DNA]</scope>
    <source>
        <strain evidence="14">SpSt-587</strain>
    </source>
</reference>
<evidence type="ECO:0000256" key="12">
    <source>
        <dbReference type="HAMAP-Rule" id="MF_00284"/>
    </source>
</evidence>
<dbReference type="SUPFAM" id="SSF55681">
    <property type="entry name" value="Class II aaRS and biotin synthetases"/>
    <property type="match status" value="1"/>
</dbReference>
<organism evidence="14">
    <name type="scientific">Archaeoglobus fulgidus</name>
    <dbReference type="NCBI Taxonomy" id="2234"/>
    <lineage>
        <taxon>Archaea</taxon>
        <taxon>Methanobacteriati</taxon>
        <taxon>Methanobacteriota</taxon>
        <taxon>Archaeoglobi</taxon>
        <taxon>Archaeoglobales</taxon>
        <taxon>Archaeoglobaceae</taxon>
        <taxon>Archaeoglobus</taxon>
    </lineage>
</organism>
<proteinExistence type="inferred from homology"/>
<dbReference type="InterPro" id="IPR045864">
    <property type="entry name" value="aa-tRNA-synth_II/BPL/LPL"/>
</dbReference>
<evidence type="ECO:0000256" key="5">
    <source>
        <dbReference type="ARBA" id="ARBA00022598"/>
    </source>
</evidence>
<evidence type="ECO:0000256" key="6">
    <source>
        <dbReference type="ARBA" id="ARBA00022723"/>
    </source>
</evidence>
<dbReference type="InterPro" id="IPR005147">
    <property type="entry name" value="tRNA_synthase_B5-dom"/>
</dbReference>
<dbReference type="AlphaFoldDB" id="A0A7J3M0N5"/>
<accession>A0A7J3M0N5</accession>
<evidence type="ECO:0000256" key="9">
    <source>
        <dbReference type="ARBA" id="ARBA00022842"/>
    </source>
</evidence>
<keyword evidence="9 12" id="KW-0460">Magnesium</keyword>
<dbReference type="PROSITE" id="PS51483">
    <property type="entry name" value="B5"/>
    <property type="match status" value="1"/>
</dbReference>
<dbReference type="PANTHER" id="PTHR10947">
    <property type="entry name" value="PHENYLALANYL-TRNA SYNTHETASE BETA CHAIN AND LEUCINE-RICH REPEAT-CONTAINING PROTEIN 47"/>
    <property type="match status" value="1"/>
</dbReference>
<comment type="subunit">
    <text evidence="12">Tetramer of two alpha and two beta subunits.</text>
</comment>
<dbReference type="GO" id="GO:0009328">
    <property type="term" value="C:phenylalanine-tRNA ligase complex"/>
    <property type="evidence" value="ECO:0007669"/>
    <property type="project" value="TreeGrafter"/>
</dbReference>
<comment type="catalytic activity">
    <reaction evidence="12">
        <text>tRNA(Phe) + L-phenylalanine + ATP = L-phenylalanyl-tRNA(Phe) + AMP + diphosphate + H(+)</text>
        <dbReference type="Rhea" id="RHEA:19413"/>
        <dbReference type="Rhea" id="RHEA-COMP:9668"/>
        <dbReference type="Rhea" id="RHEA-COMP:9699"/>
        <dbReference type="ChEBI" id="CHEBI:15378"/>
        <dbReference type="ChEBI" id="CHEBI:30616"/>
        <dbReference type="ChEBI" id="CHEBI:33019"/>
        <dbReference type="ChEBI" id="CHEBI:58095"/>
        <dbReference type="ChEBI" id="CHEBI:78442"/>
        <dbReference type="ChEBI" id="CHEBI:78531"/>
        <dbReference type="ChEBI" id="CHEBI:456215"/>
        <dbReference type="EC" id="6.1.1.20"/>
    </reaction>
</comment>
<dbReference type="InterPro" id="IPR045060">
    <property type="entry name" value="Phe-tRNA-ligase_IIc_bsu"/>
</dbReference>
<dbReference type="InterPro" id="IPR004531">
    <property type="entry name" value="Phe-tRNA-synth_IIc_bsu_arc_euk"/>
</dbReference>
<keyword evidence="5 12" id="KW-0436">Ligase</keyword>
<dbReference type="InterPro" id="IPR041616">
    <property type="entry name" value="PheRS_beta_core"/>
</dbReference>
<keyword evidence="10 12" id="KW-0648">Protein biosynthesis</keyword>
<sequence length="546" mass="62457">MPVINLNWKELEELVGAKRDLILRRLPMLGCDVERVDDEAISIEFFPNRPDLYSIEGVARALRGFLEIETGLKKYVAKERDWKIFVEKSVLEVRPRIVGCVVKNLRMSDEVIRSLMEVQEDLHWTIGRNRRRMAIGVHDLEKVNFPLRYTAVSADFSFVPLDFNKTMTIAEILKEHPKGKEFSFILEGKSAYPIILDAKNEVISFPPIINAEKTRVTEKTRSLFIDVTGFDEYVDKALRIIACMLSDRGGEIEKVEVVYPDRVEKTPDLSVKSLTVKKSEIRSLLGFEIPDEEIIRSLEKMRFGCKVLGDEIEVLVPPYRADIMHEWDVIEDIAIGYGYERIVPEYPKTPGIGETHRWNEIKEVVREIMLGLGFIEVITFTLTSERSFRDLRRSAKEWEDFVPLMHPLTTEHTILRIDLLSKLLEVLAVNKHCELPIKIFEVGDVVLGLKNRLNLCACIMNSKTTFSEIRSVVQAVMRELGFDWKAVEAEDGAFIAGRQAGIVVNGENVGIFGEIHPEVLERFGIPNPVVAFELELTKLFNLGELL</sequence>
<dbReference type="Pfam" id="PF03483">
    <property type="entry name" value="B3_4"/>
    <property type="match status" value="1"/>
</dbReference>
<keyword evidence="8 12" id="KW-0067">ATP-binding</keyword>
<dbReference type="SMART" id="SM00873">
    <property type="entry name" value="B3_4"/>
    <property type="match status" value="1"/>
</dbReference>
<dbReference type="InterPro" id="IPR022918">
    <property type="entry name" value="Phe_tRNA_ligase_beta2_arc"/>
</dbReference>
<evidence type="ECO:0000256" key="3">
    <source>
        <dbReference type="ARBA" id="ARBA00007438"/>
    </source>
</evidence>
<dbReference type="GO" id="GO:0003723">
    <property type="term" value="F:RNA binding"/>
    <property type="evidence" value="ECO:0007669"/>
    <property type="project" value="InterPro"/>
</dbReference>
<comment type="caution">
    <text evidence="14">The sequence shown here is derived from an EMBL/GenBank/DDBJ whole genome shotgun (WGS) entry which is preliminary data.</text>
</comment>
<dbReference type="CDD" id="cd00769">
    <property type="entry name" value="PheRS_beta_core"/>
    <property type="match status" value="1"/>
</dbReference>
<evidence type="ECO:0000256" key="10">
    <source>
        <dbReference type="ARBA" id="ARBA00022917"/>
    </source>
</evidence>
<dbReference type="FunFam" id="3.50.40.10:FF:000003">
    <property type="entry name" value="Phenylalanine--tRNA ligase beta subunit"/>
    <property type="match status" value="1"/>
</dbReference>
<evidence type="ECO:0000256" key="8">
    <source>
        <dbReference type="ARBA" id="ARBA00022840"/>
    </source>
</evidence>
<feature type="binding site" evidence="12">
    <location>
        <position position="332"/>
    </location>
    <ligand>
        <name>Mg(2+)</name>
        <dbReference type="ChEBI" id="CHEBI:18420"/>
        <note>shared with alpha subunit</note>
    </ligand>
</feature>
<dbReference type="Pfam" id="PF03484">
    <property type="entry name" value="B5"/>
    <property type="match status" value="1"/>
</dbReference>
<evidence type="ECO:0000256" key="1">
    <source>
        <dbReference type="ARBA" id="ARBA00001946"/>
    </source>
</evidence>
<dbReference type="InterPro" id="IPR009061">
    <property type="entry name" value="DNA-bd_dom_put_sf"/>
</dbReference>
<dbReference type="SMART" id="SM00874">
    <property type="entry name" value="B5"/>
    <property type="match status" value="1"/>
</dbReference>
<keyword evidence="7 12" id="KW-0547">Nucleotide-binding</keyword>
<dbReference type="NCBIfam" id="TIGR00471">
    <property type="entry name" value="pheT_arch"/>
    <property type="match status" value="1"/>
</dbReference>
<dbReference type="GO" id="GO:0005524">
    <property type="term" value="F:ATP binding"/>
    <property type="evidence" value="ECO:0007669"/>
    <property type="project" value="UniProtKB-UniRule"/>
</dbReference>
<dbReference type="Pfam" id="PF17759">
    <property type="entry name" value="tRNA_synthFbeta"/>
    <property type="match status" value="1"/>
</dbReference>
<keyword evidence="4 12" id="KW-0963">Cytoplasm</keyword>
<dbReference type="GO" id="GO:0006432">
    <property type="term" value="P:phenylalanyl-tRNA aminoacylation"/>
    <property type="evidence" value="ECO:0007669"/>
    <property type="project" value="UniProtKB-UniRule"/>
</dbReference>
<protein>
    <recommendedName>
        <fullName evidence="12">Phenylalanine--tRNA ligase beta subunit</fullName>
        <ecNumber evidence="12">6.1.1.20</ecNumber>
    </recommendedName>
    <alternativeName>
        <fullName evidence="12">Phenylalanyl-tRNA synthetase beta subunit</fullName>
        <shortName evidence="12">PheRS</shortName>
    </alternativeName>
</protein>
<dbReference type="SUPFAM" id="SSF46955">
    <property type="entry name" value="Putative DNA-binding domain"/>
    <property type="match status" value="2"/>
</dbReference>
<evidence type="ECO:0000256" key="2">
    <source>
        <dbReference type="ARBA" id="ARBA00004496"/>
    </source>
</evidence>
<comment type="similarity">
    <text evidence="3 12">Belongs to the phenylalanyl-tRNA synthetase beta subunit family. Type 2 subfamily.</text>
</comment>
<evidence type="ECO:0000256" key="11">
    <source>
        <dbReference type="ARBA" id="ARBA00023146"/>
    </source>
</evidence>
<dbReference type="Gene3D" id="3.30.56.10">
    <property type="match status" value="2"/>
</dbReference>
<dbReference type="EC" id="6.1.1.20" evidence="12"/>
<dbReference type="InterPro" id="IPR005146">
    <property type="entry name" value="B3/B4_tRNA-bd"/>
</dbReference>
<evidence type="ECO:0000259" key="13">
    <source>
        <dbReference type="PROSITE" id="PS51483"/>
    </source>
</evidence>
<comment type="cofactor">
    <cofactor evidence="1 12">
        <name>Mg(2+)</name>
        <dbReference type="ChEBI" id="CHEBI:18420"/>
    </cofactor>
</comment>
<feature type="binding site" evidence="12">
    <location>
        <position position="331"/>
    </location>
    <ligand>
        <name>Mg(2+)</name>
        <dbReference type="ChEBI" id="CHEBI:18420"/>
        <note>shared with alpha subunit</note>
    </ligand>
</feature>
<evidence type="ECO:0000256" key="7">
    <source>
        <dbReference type="ARBA" id="ARBA00022741"/>
    </source>
</evidence>
<keyword evidence="6 12" id="KW-0479">Metal-binding</keyword>
<dbReference type="GO" id="GO:0000287">
    <property type="term" value="F:magnesium ion binding"/>
    <property type="evidence" value="ECO:0007669"/>
    <property type="project" value="InterPro"/>
</dbReference>
<evidence type="ECO:0000256" key="4">
    <source>
        <dbReference type="ARBA" id="ARBA00022490"/>
    </source>
</evidence>
<dbReference type="InterPro" id="IPR020825">
    <property type="entry name" value="Phe-tRNA_synthase-like_B3/B4"/>
</dbReference>
<dbReference type="GO" id="GO:0004826">
    <property type="term" value="F:phenylalanine-tRNA ligase activity"/>
    <property type="evidence" value="ECO:0007669"/>
    <property type="project" value="UniProtKB-UniRule"/>
</dbReference>
<dbReference type="PANTHER" id="PTHR10947:SF0">
    <property type="entry name" value="PHENYLALANINE--TRNA LIGASE BETA SUBUNIT"/>
    <property type="match status" value="1"/>
</dbReference>
<feature type="binding site" evidence="12">
    <location>
        <position position="328"/>
    </location>
    <ligand>
        <name>Mg(2+)</name>
        <dbReference type="ChEBI" id="CHEBI:18420"/>
        <note>shared with alpha subunit</note>
    </ligand>
</feature>